<evidence type="ECO:0008006" key="3">
    <source>
        <dbReference type="Google" id="ProtNLM"/>
    </source>
</evidence>
<name>A0A5N0UZK4_9PSEU</name>
<dbReference type="RefSeq" id="WP_144748805.1">
    <property type="nucleotide sequence ID" value="NZ_VMNW02000056.1"/>
</dbReference>
<organism evidence="1 2">
    <name type="scientific">Amycolatopsis acidicola</name>
    <dbReference type="NCBI Taxonomy" id="2596893"/>
    <lineage>
        <taxon>Bacteria</taxon>
        <taxon>Bacillati</taxon>
        <taxon>Actinomycetota</taxon>
        <taxon>Actinomycetes</taxon>
        <taxon>Pseudonocardiales</taxon>
        <taxon>Pseudonocardiaceae</taxon>
        <taxon>Amycolatopsis</taxon>
    </lineage>
</organism>
<proteinExistence type="predicted"/>
<protein>
    <recommendedName>
        <fullName evidence="3">Tape measure protein</fullName>
    </recommendedName>
</protein>
<dbReference type="OrthoDB" id="3594841at2"/>
<dbReference type="AlphaFoldDB" id="A0A5N0UZK4"/>
<sequence>MPEYGRASIKVTPDLTGFRKELEAKLKEIDTNLTVNVNVDLDTGKATAEMEAWRKAQSGKKVNQNVDVDKGKAWEALEGISSRLLQVSASGGRAALGIAGVVSAIDAVSATAPTLLQTAGLLALLPAAAGAGAAALLTIKLGLDGIKTAAKPLNSVISTLETKVSSTFEKSLAPAVRNLHDLIPQTTNGFVGMAKAISESAINATKLWDQKSSIRNTNALIDASVGVVRNLGAAIGPVVQGLINIGAIGGPVLRNLTSGVGDVSQKFLTWTESARGIQQIKDWINGALTSLRNLWTVGSAVVDIVRQIVGALNDAGIGIGGIFGGAALELDKFLHTAEGQSALHELADTLKTVSDVVRNVLNAALQQLAPILEAAGPAIREIVTQLGTKLVNAINTVGPIVKDFFQFLSDHKWAADLVADLLAVAAAIKLISSASKLATKALGALPGSVGKAGAKSGTSFGSSAASAIRGISWAAIGLDIVNELTSSWFSEMSGGKINSLWEAAWQGFFGGDGVGDNGIFPWIGKAFGDLLPNIIEGSPDARSEFLHGVLGIPTDDELHQAIDEALGNNFKAGGVLDSAWGDANNIWRTGLNDIGSVTDVGFANIGATVSNTMFQARAAISSGIGAASLAVSGSVGGIVSSISSGFSQVGSIASTSWRDVAGFVSGNIGDATAAVSGGVGSMVGSVANAFGTAIPAATSSGLASWLGAINSNIGSAVGSVAVGMGAITSSVGSAMGFVAGQGWSGVGAFAAGISGAGASAVGAMAGVSNGVRGAAYVDLRPVGSAIAQGLANGIWSNIGSAVAAASSMASQVGSIVRSVAGVHSPSKMMYDIGKWLPPGFANGIDSTADAAVQAAAAMVRKVQSVASSVVATADSGRFSVDYGTVSDATWNQLLAAGWKGDPTDGKEALYAPTVEASSSIEDRVAAALSSWTFQQDPQGQYKLIRKAGRDNLVRR</sequence>
<evidence type="ECO:0000313" key="1">
    <source>
        <dbReference type="EMBL" id="KAA9155552.1"/>
    </source>
</evidence>
<gene>
    <name evidence="1" type="ORF">FPZ12_029595</name>
</gene>
<reference evidence="1" key="1">
    <citation type="submission" date="2019-09" db="EMBL/GenBank/DDBJ databases">
        <authorList>
            <person name="Teo W.F.A."/>
            <person name="Duangmal K."/>
        </authorList>
    </citation>
    <scope>NUCLEOTIDE SEQUENCE [LARGE SCALE GENOMIC DNA]</scope>
    <source>
        <strain evidence="1">K81G1</strain>
    </source>
</reference>
<comment type="caution">
    <text evidence="1">The sequence shown here is derived from an EMBL/GenBank/DDBJ whole genome shotgun (WGS) entry which is preliminary data.</text>
</comment>
<evidence type="ECO:0000313" key="2">
    <source>
        <dbReference type="Proteomes" id="UP000319769"/>
    </source>
</evidence>
<dbReference type="EMBL" id="VMNW02000056">
    <property type="protein sequence ID" value="KAA9155552.1"/>
    <property type="molecule type" value="Genomic_DNA"/>
</dbReference>
<accession>A0A5N0UZK4</accession>
<dbReference type="Proteomes" id="UP000319769">
    <property type="component" value="Unassembled WGS sequence"/>
</dbReference>
<keyword evidence="2" id="KW-1185">Reference proteome</keyword>